<evidence type="ECO:0000313" key="3">
    <source>
        <dbReference type="Proteomes" id="UP000278149"/>
    </source>
</evidence>
<evidence type="ECO:0000259" key="1">
    <source>
        <dbReference type="Pfam" id="PF18551"/>
    </source>
</evidence>
<evidence type="ECO:0000313" key="2">
    <source>
        <dbReference type="EMBL" id="RSN68763.1"/>
    </source>
</evidence>
<dbReference type="EMBL" id="RCOR01000025">
    <property type="protein sequence ID" value="RSN68763.1"/>
    <property type="molecule type" value="Genomic_DNA"/>
</dbReference>
<organism evidence="2 3">
    <name type="scientific">Candidatus Korarchaeum cryptofilum</name>
    <dbReference type="NCBI Taxonomy" id="498846"/>
    <lineage>
        <taxon>Archaea</taxon>
        <taxon>Thermoproteota</taxon>
        <taxon>Candidatus Korarchaeia</taxon>
        <taxon>Candidatus Korarchaeales</taxon>
        <taxon>Candidatus Korarchaeaceae</taxon>
        <taxon>Candidatus Korarchaeum</taxon>
    </lineage>
</organism>
<dbReference type="Proteomes" id="UP000278149">
    <property type="component" value="Unassembled WGS sequence"/>
</dbReference>
<sequence>MASKFADMLIDLLLKKGVKEIEPKLDYDYGVSYYESLGISHEDFPNLNDILIELERKGILKGTKVGTIPTCPNCGSHKLILRLLCPICDSPNIRRVEAIHHISCNFTAPSDMFSSGEILRCPNCGKPLRAIGVDYNKYQNVIYCENCKRASISPKLIFICSDCGESMSEGELDLKPLLRYEVIEERLLKPSLERAISEGLERKGVEVKHPSEVIGASGLTQRFSLSVKEGDSERFIDIVESSEGVGEEKILALFGKLFDISAKGGVLVAIPRATQEAKTLAKSLNIEIVEASNLDEALTKLHSLIKEEKGKDRREVVG</sequence>
<proteinExistence type="predicted"/>
<accession>A0A429G4K8</accession>
<dbReference type="InterPro" id="IPR040572">
    <property type="entry name" value="TackOD1"/>
</dbReference>
<reference evidence="2 3" key="1">
    <citation type="submission" date="2018-10" db="EMBL/GenBank/DDBJ databases">
        <title>Co-occurring genomic capacity for anaerobic methane metabolism and dissimilatory sulfite reduction discovered in the Korarchaeota.</title>
        <authorList>
            <person name="Mckay L.J."/>
            <person name="Dlakic M."/>
            <person name="Fields M.W."/>
            <person name="Delmont T.O."/>
            <person name="Eren A.M."/>
            <person name="Jay Z.J."/>
            <person name="Klingelsmith K.B."/>
            <person name="Rusch D.B."/>
            <person name="Inskeep W.P."/>
        </authorList>
    </citation>
    <scope>NUCLEOTIDE SEQUENCE [LARGE SCALE GENOMIC DNA]</scope>
    <source>
        <strain evidence="2 3">WS</strain>
    </source>
</reference>
<comment type="caution">
    <text evidence="2">The sequence shown here is derived from an EMBL/GenBank/DDBJ whole genome shotgun (WGS) entry which is preliminary data.</text>
</comment>
<gene>
    <name evidence="2" type="ORF">D9Q81_05440</name>
</gene>
<name>A0A429G4K8_9CREN</name>
<dbReference type="AlphaFoldDB" id="A0A429G4K8"/>
<feature type="domain" description="Thaumarchaeal output" evidence="1">
    <location>
        <begin position="4"/>
        <end position="182"/>
    </location>
</feature>
<dbReference type="RefSeq" id="WP_125741842.1">
    <property type="nucleotide sequence ID" value="NZ_RCOR01000025.1"/>
</dbReference>
<dbReference type="Pfam" id="PF18551">
    <property type="entry name" value="TackOD1"/>
    <property type="match status" value="1"/>
</dbReference>
<protein>
    <recommendedName>
        <fullName evidence="1">Thaumarchaeal output domain-containing protein</fullName>
    </recommendedName>
</protein>